<dbReference type="PANTHER" id="PTHR11070:SF17">
    <property type="entry name" value="DNA HELICASE IV"/>
    <property type="match status" value="1"/>
</dbReference>
<evidence type="ECO:0000256" key="3">
    <source>
        <dbReference type="ARBA" id="ARBA00022806"/>
    </source>
</evidence>
<keyword evidence="3 5" id="KW-0347">Helicase</keyword>
<dbReference type="GO" id="GO:0005524">
    <property type="term" value="F:ATP binding"/>
    <property type="evidence" value="ECO:0007669"/>
    <property type="project" value="UniProtKB-UniRule"/>
</dbReference>
<dbReference type="PANTHER" id="PTHR11070">
    <property type="entry name" value="UVRD / RECB / PCRA DNA HELICASE FAMILY MEMBER"/>
    <property type="match status" value="1"/>
</dbReference>
<reference evidence="8" key="1">
    <citation type="submission" date="2014-12" db="EMBL/GenBank/DDBJ databases">
        <title>Genome sequence of Clostridium beijerinckii strain 59B.</title>
        <authorList>
            <person name="Little G.T."/>
            <person name="Minton N.P."/>
        </authorList>
    </citation>
    <scope>NUCLEOTIDE SEQUENCE [LARGE SCALE GENOMIC DNA]</scope>
    <source>
        <strain evidence="8">59B</strain>
    </source>
</reference>
<evidence type="ECO:0000256" key="2">
    <source>
        <dbReference type="ARBA" id="ARBA00022801"/>
    </source>
</evidence>
<evidence type="ECO:0000256" key="4">
    <source>
        <dbReference type="ARBA" id="ARBA00022840"/>
    </source>
</evidence>
<dbReference type="RefSeq" id="WP_041900317.1">
    <property type="nucleotide sequence ID" value="NZ_CP010086.2"/>
</dbReference>
<keyword evidence="1 5" id="KW-0547">Nucleotide-binding</keyword>
<proteinExistence type="predicted"/>
<keyword evidence="2 5" id="KW-0378">Hydrolase</keyword>
<dbReference type="GO" id="GO:0005829">
    <property type="term" value="C:cytosol"/>
    <property type="evidence" value="ECO:0007669"/>
    <property type="project" value="TreeGrafter"/>
</dbReference>
<feature type="domain" description="UvrD-like helicase ATP-binding" evidence="6">
    <location>
        <begin position="201"/>
        <end position="584"/>
    </location>
</feature>
<sequence>MSKQVDFIREEEKLSEILEILNKEILKYLEKRKNVTNYILEARKKYVEEYKDDEDQIIDYFDHENYVKEEAYRTIDKRLMEFTKLKEIPYFGKVSFKEGEDIPEDMYVGRYGLTLENSFEPLIVDWRAPIASLFYKGTLGKSSYNPPSGEIEVDILSRKQLVIKKGQLKGVFDSAIDVKDEILQMVLTDNSSDKLKDIVMTIQKEQDEIIREDRNKIVVVNGVAGSGKTTIALHRISYLLYNFRKQFGDKVLIFGPNDVFMDYIAQVLPSLGESNIKQTTFENFAKKEINLKYENIKSFGSYIEDAMNGKDDTLEEYRYKSSKAFVDLLNSNLEILNREYFKIQPIRFMKEEIVTAKEIEELFTNYYKDMPLFRRSEKIKRILISKIKDKRDEEVYKINAEFKEKISSLSEKEIEIEKNNLEYLKRIKIREIVRAVMKSRDELDTWIKYEPVIDIYKRIINLDIDKDYINELDNLNNEALNENKERLSYMDLSGILYLMIKLKGIKVKNEIKHIVIDEAQDYSFIQFEIIKEITGCKSYTIVGDSNQRLITTSEEPAMLHLDDVFKDLNVEITKYELNKSYRSTQEIMEYSNKFLDKDKIVPLVRKGEAVIEEEVSNNEEFVDTIISLIEDYEEEGYENIAVIFKDKNELNKFSHVIKEKINIQSLDNDDIMYKGGKVLLPAYLAKGLEFDGVIIVESEEIEPLVKYIMCTRALHRLSAVGYLI</sequence>
<dbReference type="GO" id="GO:0016787">
    <property type="term" value="F:hydrolase activity"/>
    <property type="evidence" value="ECO:0007669"/>
    <property type="project" value="UniProtKB-UniRule"/>
</dbReference>
<dbReference type="PROSITE" id="PS51198">
    <property type="entry name" value="UVRD_HELICASE_ATP_BIND"/>
    <property type="match status" value="1"/>
</dbReference>
<dbReference type="CDD" id="cd01983">
    <property type="entry name" value="SIMIBI"/>
    <property type="match status" value="1"/>
</dbReference>
<accession>A0A0B5QXZ5</accession>
<dbReference type="InterPro" id="IPR048228">
    <property type="entry name" value="HelD_bacillota"/>
</dbReference>
<dbReference type="OrthoDB" id="9787585at2"/>
<dbReference type="AlphaFoldDB" id="A0A0B5QXZ5"/>
<dbReference type="InterPro" id="IPR013986">
    <property type="entry name" value="DExx_box_DNA_helicase_dom_sf"/>
</dbReference>
<dbReference type="InterPro" id="IPR000212">
    <property type="entry name" value="DNA_helicase_UvrD/REP"/>
</dbReference>
<name>A0A0B5QXZ5_CLOBE</name>
<evidence type="ECO:0000313" key="7">
    <source>
        <dbReference type="EMBL" id="AJH01854.1"/>
    </source>
</evidence>
<feature type="binding site" evidence="5">
    <location>
        <begin position="222"/>
        <end position="229"/>
    </location>
    <ligand>
        <name>ATP</name>
        <dbReference type="ChEBI" id="CHEBI:30616"/>
    </ligand>
</feature>
<dbReference type="EMBL" id="CP010086">
    <property type="protein sequence ID" value="AJH01854.1"/>
    <property type="molecule type" value="Genomic_DNA"/>
</dbReference>
<keyword evidence="4 5" id="KW-0067">ATP-binding</keyword>
<dbReference type="NCBIfam" id="NF041464">
    <property type="entry name" value="HelD_BACSU"/>
    <property type="match status" value="1"/>
</dbReference>
<dbReference type="KEGG" id="cbei:LF65_05332"/>
<evidence type="ECO:0000259" key="6">
    <source>
        <dbReference type="PROSITE" id="PS51198"/>
    </source>
</evidence>
<dbReference type="InterPro" id="IPR014016">
    <property type="entry name" value="UvrD-like_ATP-bd"/>
</dbReference>
<dbReference type="STRING" id="1520.LF65_05332"/>
<dbReference type="GO" id="GO:0003677">
    <property type="term" value="F:DNA binding"/>
    <property type="evidence" value="ECO:0007669"/>
    <property type="project" value="InterPro"/>
</dbReference>
<protein>
    <submittedName>
        <fullName evidence="7">ATP-dependent DNA helicase</fullName>
    </submittedName>
</protein>
<dbReference type="Proteomes" id="UP000031866">
    <property type="component" value="Chromosome"/>
</dbReference>
<evidence type="ECO:0000256" key="5">
    <source>
        <dbReference type="PROSITE-ProRule" id="PRU00560"/>
    </source>
</evidence>
<dbReference type="GO" id="GO:0000725">
    <property type="term" value="P:recombinational repair"/>
    <property type="evidence" value="ECO:0007669"/>
    <property type="project" value="TreeGrafter"/>
</dbReference>
<organism evidence="7 8">
    <name type="scientific">Clostridium beijerinckii</name>
    <name type="common">Clostridium MP</name>
    <dbReference type="NCBI Taxonomy" id="1520"/>
    <lineage>
        <taxon>Bacteria</taxon>
        <taxon>Bacillati</taxon>
        <taxon>Bacillota</taxon>
        <taxon>Clostridia</taxon>
        <taxon>Eubacteriales</taxon>
        <taxon>Clostridiaceae</taxon>
        <taxon>Clostridium</taxon>
    </lineage>
</organism>
<dbReference type="GO" id="GO:0043138">
    <property type="term" value="F:3'-5' DNA helicase activity"/>
    <property type="evidence" value="ECO:0007669"/>
    <property type="project" value="TreeGrafter"/>
</dbReference>
<dbReference type="Pfam" id="PF00580">
    <property type="entry name" value="UvrD-helicase"/>
    <property type="match status" value="1"/>
</dbReference>
<dbReference type="SUPFAM" id="SSF52540">
    <property type="entry name" value="P-loop containing nucleoside triphosphate hydrolases"/>
    <property type="match status" value="1"/>
</dbReference>
<dbReference type="InterPro" id="IPR027417">
    <property type="entry name" value="P-loop_NTPase"/>
</dbReference>
<gene>
    <name evidence="7" type="ORF">LF65_05332</name>
</gene>
<evidence type="ECO:0000256" key="1">
    <source>
        <dbReference type="ARBA" id="ARBA00022741"/>
    </source>
</evidence>
<dbReference type="Gene3D" id="3.40.50.300">
    <property type="entry name" value="P-loop containing nucleotide triphosphate hydrolases"/>
    <property type="match status" value="3"/>
</dbReference>
<dbReference type="Gene3D" id="1.10.10.160">
    <property type="match status" value="1"/>
</dbReference>
<evidence type="ECO:0000313" key="8">
    <source>
        <dbReference type="Proteomes" id="UP000031866"/>
    </source>
</evidence>